<sequence>MSALRTIFARLLPTKNYDYELVGSDSHQHRNSQPRYLSSAHILRRVFTLRNVLIAIPTALALLVTAILLNGGIPPLYADIRGYEKALPQHNVTFSQHSGVRYLAFPHHIWGHGWNNVLQEYLMLSYLAYITNRSFVFDDYTWSHSPFPYTLYDFALRPSRLPLNAFIAGPIAGGPIPTSPGAPPRAVNSEFWQVMCSREKRRVIKQSDAPSGLMGRNLVDWWKDTIQKHEDVVCLEVDTRQNPIFDFNFFGGQQLLDIWPSLSETAILSHFKWSPLVLSAVERNFVILPDLRDAHVSVLRRRLSSTRINHSAIPRASPTDSAFPSKNTYPALLAIHIRRGDYSRHCPRLAEWGVSFHGFNSFEGLPDRWVPYDGPLSDDAHEKIDYYRKHCFPSQEEVVERLHTIRAEHDAFISEHARSNHTQLPMGDSGSPSPSHQLQRVFVLTNAWPSWLSGLKRKLIDDGWEDVIVSGDLILDPEQKGVDVAVDMSIAEKAEVFVGNGFSSLSGNIVMLRTAQGLHVQTNRFL</sequence>
<evidence type="ECO:0000313" key="2">
    <source>
        <dbReference type="EMBL" id="KAF9446910.1"/>
    </source>
</evidence>
<dbReference type="OrthoDB" id="2559662at2759"/>
<organism evidence="2 3">
    <name type="scientific">Macrolepiota fuliginosa MF-IS2</name>
    <dbReference type="NCBI Taxonomy" id="1400762"/>
    <lineage>
        <taxon>Eukaryota</taxon>
        <taxon>Fungi</taxon>
        <taxon>Dikarya</taxon>
        <taxon>Basidiomycota</taxon>
        <taxon>Agaricomycotina</taxon>
        <taxon>Agaricomycetes</taxon>
        <taxon>Agaricomycetidae</taxon>
        <taxon>Agaricales</taxon>
        <taxon>Agaricineae</taxon>
        <taxon>Agaricaceae</taxon>
        <taxon>Macrolepiota</taxon>
    </lineage>
</organism>
<proteinExistence type="predicted"/>
<dbReference type="Proteomes" id="UP000807342">
    <property type="component" value="Unassembled WGS sequence"/>
</dbReference>
<feature type="transmembrane region" description="Helical" evidence="1">
    <location>
        <begin position="52"/>
        <end position="73"/>
    </location>
</feature>
<name>A0A9P5XA51_9AGAR</name>
<protein>
    <submittedName>
        <fullName evidence="2">Uncharacterized protein</fullName>
    </submittedName>
</protein>
<gene>
    <name evidence="2" type="ORF">P691DRAFT_732347</name>
</gene>
<dbReference type="EMBL" id="MU151223">
    <property type="protein sequence ID" value="KAF9446910.1"/>
    <property type="molecule type" value="Genomic_DNA"/>
</dbReference>
<comment type="caution">
    <text evidence="2">The sequence shown here is derived from an EMBL/GenBank/DDBJ whole genome shotgun (WGS) entry which is preliminary data.</text>
</comment>
<dbReference type="AlphaFoldDB" id="A0A9P5XA51"/>
<dbReference type="Gene3D" id="3.40.50.11350">
    <property type="match status" value="1"/>
</dbReference>
<keyword evidence="1" id="KW-0472">Membrane</keyword>
<reference evidence="2" key="1">
    <citation type="submission" date="2020-11" db="EMBL/GenBank/DDBJ databases">
        <authorList>
            <consortium name="DOE Joint Genome Institute"/>
            <person name="Ahrendt S."/>
            <person name="Riley R."/>
            <person name="Andreopoulos W."/>
            <person name="Labutti K."/>
            <person name="Pangilinan J."/>
            <person name="Ruiz-Duenas F.J."/>
            <person name="Barrasa J.M."/>
            <person name="Sanchez-Garcia M."/>
            <person name="Camarero S."/>
            <person name="Miyauchi S."/>
            <person name="Serrano A."/>
            <person name="Linde D."/>
            <person name="Babiker R."/>
            <person name="Drula E."/>
            <person name="Ayuso-Fernandez I."/>
            <person name="Pacheco R."/>
            <person name="Padilla G."/>
            <person name="Ferreira P."/>
            <person name="Barriuso J."/>
            <person name="Kellner H."/>
            <person name="Castanera R."/>
            <person name="Alfaro M."/>
            <person name="Ramirez L."/>
            <person name="Pisabarro A.G."/>
            <person name="Kuo A."/>
            <person name="Tritt A."/>
            <person name="Lipzen A."/>
            <person name="He G."/>
            <person name="Yan M."/>
            <person name="Ng V."/>
            <person name="Cullen D."/>
            <person name="Martin F."/>
            <person name="Rosso M.-N."/>
            <person name="Henrissat B."/>
            <person name="Hibbett D."/>
            <person name="Martinez A.T."/>
            <person name="Grigoriev I.V."/>
        </authorList>
    </citation>
    <scope>NUCLEOTIDE SEQUENCE</scope>
    <source>
        <strain evidence="2">MF-IS2</strain>
    </source>
</reference>
<keyword evidence="3" id="KW-1185">Reference proteome</keyword>
<evidence type="ECO:0000256" key="1">
    <source>
        <dbReference type="SAM" id="Phobius"/>
    </source>
</evidence>
<keyword evidence="1" id="KW-0812">Transmembrane</keyword>
<dbReference type="CDD" id="cd11296">
    <property type="entry name" value="O-FucT_like"/>
    <property type="match status" value="1"/>
</dbReference>
<evidence type="ECO:0000313" key="3">
    <source>
        <dbReference type="Proteomes" id="UP000807342"/>
    </source>
</evidence>
<keyword evidence="1" id="KW-1133">Transmembrane helix</keyword>
<accession>A0A9P5XA51</accession>